<reference evidence="5" key="1">
    <citation type="submission" date="2022-01" db="EMBL/GenBank/DDBJ databases">
        <title>Paenibacillus spongiae sp. nov., isolated from marine sponge.</title>
        <authorList>
            <person name="Li Z."/>
            <person name="Zhang M."/>
        </authorList>
    </citation>
    <scope>NUCLEOTIDE SEQUENCE</scope>
    <source>
        <strain evidence="5">PHS-Z3</strain>
    </source>
</reference>
<dbReference type="RefSeq" id="WP_258386196.1">
    <property type="nucleotide sequence ID" value="NZ_CP091430.1"/>
</dbReference>
<dbReference type="EMBL" id="CP091430">
    <property type="protein sequence ID" value="UVI30126.1"/>
    <property type="molecule type" value="Genomic_DNA"/>
</dbReference>
<keyword evidence="2 4" id="KW-0808">Transferase</keyword>
<keyword evidence="6" id="KW-1185">Reference proteome</keyword>
<protein>
    <submittedName>
        <fullName evidence="5">Glycerate kinase</fullName>
    </submittedName>
</protein>
<dbReference type="InterPro" id="IPR018193">
    <property type="entry name" value="Glyc_kinase_flavodox-like_fold"/>
</dbReference>
<proteinExistence type="inferred from homology"/>
<evidence type="ECO:0000313" key="5">
    <source>
        <dbReference type="EMBL" id="UVI30126.1"/>
    </source>
</evidence>
<dbReference type="InterPro" id="IPR004381">
    <property type="entry name" value="Glycerate_kinase"/>
</dbReference>
<gene>
    <name evidence="5" type="ORF">L1F29_32950</name>
</gene>
<dbReference type="NCBIfam" id="TIGR00045">
    <property type="entry name" value="glycerate kinase"/>
    <property type="match status" value="1"/>
</dbReference>
<dbReference type="Pfam" id="PF02595">
    <property type="entry name" value="Gly_kinase"/>
    <property type="match status" value="1"/>
</dbReference>
<dbReference type="GO" id="GO:0016301">
    <property type="term" value="F:kinase activity"/>
    <property type="evidence" value="ECO:0007669"/>
    <property type="project" value="UniProtKB-KW"/>
</dbReference>
<dbReference type="InterPro" id="IPR018197">
    <property type="entry name" value="Glycerate_kinase_RE-like"/>
</dbReference>
<dbReference type="PIRSF" id="PIRSF006078">
    <property type="entry name" value="GlxK"/>
    <property type="match status" value="1"/>
</dbReference>
<dbReference type="Gene3D" id="3.90.1510.10">
    <property type="entry name" value="Glycerate kinase, domain 2"/>
    <property type="match status" value="1"/>
</dbReference>
<dbReference type="PANTHER" id="PTHR21599">
    <property type="entry name" value="GLYCERATE KINASE"/>
    <property type="match status" value="1"/>
</dbReference>
<dbReference type="Proteomes" id="UP001057877">
    <property type="component" value="Chromosome"/>
</dbReference>
<dbReference type="SUPFAM" id="SSF110738">
    <property type="entry name" value="Glycerate kinase I"/>
    <property type="match status" value="1"/>
</dbReference>
<comment type="similarity">
    <text evidence="1 4">Belongs to the glycerate kinase type-1 family.</text>
</comment>
<organism evidence="5 6">
    <name type="scientific">Paenibacillus spongiae</name>
    <dbReference type="NCBI Taxonomy" id="2909671"/>
    <lineage>
        <taxon>Bacteria</taxon>
        <taxon>Bacillati</taxon>
        <taxon>Bacillota</taxon>
        <taxon>Bacilli</taxon>
        <taxon>Bacillales</taxon>
        <taxon>Paenibacillaceae</taxon>
        <taxon>Paenibacillus</taxon>
    </lineage>
</organism>
<evidence type="ECO:0000256" key="3">
    <source>
        <dbReference type="ARBA" id="ARBA00022777"/>
    </source>
</evidence>
<sequence>MKIVIAPDSFKGSLSAVGVGSAIERGIKRAVPGSAIKVIPMADGGEGTVDCLVHATSGRIMQVPVSNPLGRVIEAGFGMLGDGTTCVIEMAMASGLYLIEAHERNPLHTTTYGVGQLIEAALDQGCRSFIIGVGGSATNDGGAGMLQALGVELLDGHGESVGFGGGELQRITAIRTDKLDPRIAECDIVIACDVDNPYVGPKGASAIFGPQKGATPLMVEVLDQGLRHFADLIESTLGIAIHDVPGTGAAGGLSGAIMAFLNGRLESGVSVVARVMELESAVSDADLVITGEGQVDYQTARGKTPYGVAQVAKKHHVPVVVLAGSIGEGIDSLYEHGISAVVSIVNRPMTLDAAMAKAESLLEEAAEQLIRIYQLK</sequence>
<evidence type="ECO:0000313" key="6">
    <source>
        <dbReference type="Proteomes" id="UP001057877"/>
    </source>
</evidence>
<dbReference type="PANTHER" id="PTHR21599:SF0">
    <property type="entry name" value="GLYCERATE KINASE"/>
    <property type="match status" value="1"/>
</dbReference>
<keyword evidence="3 4" id="KW-0418">Kinase</keyword>
<evidence type="ECO:0000256" key="1">
    <source>
        <dbReference type="ARBA" id="ARBA00006284"/>
    </source>
</evidence>
<name>A0ABY5S879_9BACL</name>
<evidence type="ECO:0000256" key="2">
    <source>
        <dbReference type="ARBA" id="ARBA00022679"/>
    </source>
</evidence>
<accession>A0ABY5S879</accession>
<evidence type="ECO:0000256" key="4">
    <source>
        <dbReference type="PIRNR" id="PIRNR006078"/>
    </source>
</evidence>
<dbReference type="InterPro" id="IPR036129">
    <property type="entry name" value="Glycerate_kinase_sf"/>
</dbReference>
<dbReference type="Gene3D" id="3.40.50.10350">
    <property type="entry name" value="Glycerate kinase, domain 1"/>
    <property type="match status" value="1"/>
</dbReference>